<dbReference type="EMBL" id="JADFTS010000006">
    <property type="protein sequence ID" value="KAF9603254.1"/>
    <property type="molecule type" value="Genomic_DNA"/>
</dbReference>
<protein>
    <submittedName>
        <fullName evidence="1">Uncharacterized protein</fullName>
    </submittedName>
</protein>
<dbReference type="Proteomes" id="UP000631114">
    <property type="component" value="Unassembled WGS sequence"/>
</dbReference>
<evidence type="ECO:0000313" key="2">
    <source>
        <dbReference type="Proteomes" id="UP000631114"/>
    </source>
</evidence>
<sequence>MARYQQIKDYTIASSHKSTKWENQLHSTTAVTTARTQDEVTRAGDNLRRVMVIMHMGMGMGMDMDMSTRLLTEF</sequence>
<name>A0A835HPS4_9MAGN</name>
<organism evidence="1 2">
    <name type="scientific">Coptis chinensis</name>
    <dbReference type="NCBI Taxonomy" id="261450"/>
    <lineage>
        <taxon>Eukaryota</taxon>
        <taxon>Viridiplantae</taxon>
        <taxon>Streptophyta</taxon>
        <taxon>Embryophyta</taxon>
        <taxon>Tracheophyta</taxon>
        <taxon>Spermatophyta</taxon>
        <taxon>Magnoliopsida</taxon>
        <taxon>Ranunculales</taxon>
        <taxon>Ranunculaceae</taxon>
        <taxon>Coptidoideae</taxon>
        <taxon>Coptis</taxon>
    </lineage>
</organism>
<dbReference type="AlphaFoldDB" id="A0A835HPS4"/>
<proteinExistence type="predicted"/>
<gene>
    <name evidence="1" type="ORF">IFM89_034587</name>
</gene>
<accession>A0A835HPS4</accession>
<evidence type="ECO:0000313" key="1">
    <source>
        <dbReference type="EMBL" id="KAF9603254.1"/>
    </source>
</evidence>
<reference evidence="1 2" key="1">
    <citation type="submission" date="2020-10" db="EMBL/GenBank/DDBJ databases">
        <title>The Coptis chinensis genome and diversification of protoberbering-type alkaloids.</title>
        <authorList>
            <person name="Wang B."/>
            <person name="Shu S."/>
            <person name="Song C."/>
            <person name="Liu Y."/>
        </authorList>
    </citation>
    <scope>NUCLEOTIDE SEQUENCE [LARGE SCALE GENOMIC DNA]</scope>
    <source>
        <strain evidence="1">HL-2020</strain>
        <tissue evidence="1">Leaf</tissue>
    </source>
</reference>
<keyword evidence="2" id="KW-1185">Reference proteome</keyword>
<comment type="caution">
    <text evidence="1">The sequence shown here is derived from an EMBL/GenBank/DDBJ whole genome shotgun (WGS) entry which is preliminary data.</text>
</comment>